<dbReference type="InterPro" id="IPR023298">
    <property type="entry name" value="ATPase_P-typ_TM_dom_sf"/>
</dbReference>
<keyword evidence="5" id="KW-0479">Metal-binding</keyword>
<evidence type="ECO:0000256" key="4">
    <source>
        <dbReference type="ARBA" id="ARBA00022692"/>
    </source>
</evidence>
<dbReference type="GO" id="GO:1990573">
    <property type="term" value="P:potassium ion import across plasma membrane"/>
    <property type="evidence" value="ECO:0007669"/>
    <property type="project" value="TreeGrafter"/>
</dbReference>
<keyword evidence="14" id="KW-1185">Reference proteome</keyword>
<dbReference type="InterPro" id="IPR004014">
    <property type="entry name" value="ATPase_P-typ_cation-transptr_N"/>
</dbReference>
<dbReference type="Pfam" id="PF00690">
    <property type="entry name" value="Cation_ATPase_N"/>
    <property type="match status" value="1"/>
</dbReference>
<dbReference type="InterPro" id="IPR001757">
    <property type="entry name" value="P_typ_ATPase"/>
</dbReference>
<feature type="transmembrane region" description="Helical" evidence="11">
    <location>
        <begin position="778"/>
        <end position="797"/>
    </location>
</feature>
<dbReference type="InterPro" id="IPR006068">
    <property type="entry name" value="ATPase_P-typ_cation-transptr_C"/>
</dbReference>
<dbReference type="InterPro" id="IPR023299">
    <property type="entry name" value="ATPase_P-typ_cyto_dom_N"/>
</dbReference>
<feature type="domain" description="Cation-transporting P-type ATPase N-terminal" evidence="12">
    <location>
        <begin position="8"/>
        <end position="82"/>
    </location>
</feature>
<organism evidence="13 14">
    <name type="scientific">Natronospirillum operosum</name>
    <dbReference type="NCBI Taxonomy" id="2759953"/>
    <lineage>
        <taxon>Bacteria</taxon>
        <taxon>Pseudomonadati</taxon>
        <taxon>Pseudomonadota</taxon>
        <taxon>Gammaproteobacteria</taxon>
        <taxon>Oceanospirillales</taxon>
        <taxon>Natronospirillaceae</taxon>
        <taxon>Natronospirillum</taxon>
    </lineage>
</organism>
<dbReference type="AlphaFoldDB" id="A0A4Z0WEH2"/>
<dbReference type="SUPFAM" id="SSF81665">
    <property type="entry name" value="Calcium ATPase, transmembrane domain M"/>
    <property type="match status" value="1"/>
</dbReference>
<evidence type="ECO:0000313" key="14">
    <source>
        <dbReference type="Proteomes" id="UP000297475"/>
    </source>
</evidence>
<evidence type="ECO:0000256" key="5">
    <source>
        <dbReference type="ARBA" id="ARBA00022723"/>
    </source>
</evidence>
<dbReference type="Gene3D" id="3.40.50.1000">
    <property type="entry name" value="HAD superfamily/HAD-like"/>
    <property type="match status" value="1"/>
</dbReference>
<dbReference type="GO" id="GO:0005886">
    <property type="term" value="C:plasma membrane"/>
    <property type="evidence" value="ECO:0007669"/>
    <property type="project" value="UniProtKB-SubCell"/>
</dbReference>
<dbReference type="GO" id="GO:0036376">
    <property type="term" value="P:sodium ion export across plasma membrane"/>
    <property type="evidence" value="ECO:0007669"/>
    <property type="project" value="TreeGrafter"/>
</dbReference>
<dbReference type="InterPro" id="IPR023214">
    <property type="entry name" value="HAD_sf"/>
</dbReference>
<accession>A0A4Z0WEH2</accession>
<comment type="caution">
    <text evidence="13">The sequence shown here is derived from an EMBL/GenBank/DDBJ whole genome shotgun (WGS) entry which is preliminary data.</text>
</comment>
<dbReference type="PANTHER" id="PTHR43294">
    <property type="entry name" value="SODIUM/POTASSIUM-TRANSPORTING ATPASE SUBUNIT ALPHA"/>
    <property type="match status" value="1"/>
</dbReference>
<keyword evidence="3" id="KW-1003">Cell membrane</keyword>
<feature type="transmembrane region" description="Helical" evidence="11">
    <location>
        <begin position="275"/>
        <end position="301"/>
    </location>
</feature>
<keyword evidence="4 11" id="KW-0812">Transmembrane</keyword>
<dbReference type="InterPro" id="IPR036412">
    <property type="entry name" value="HAD-like_sf"/>
</dbReference>
<dbReference type="EMBL" id="SRMF01000003">
    <property type="protein sequence ID" value="TGG93331.1"/>
    <property type="molecule type" value="Genomic_DNA"/>
</dbReference>
<dbReference type="SUPFAM" id="SSF81653">
    <property type="entry name" value="Calcium ATPase, transduction domain A"/>
    <property type="match status" value="1"/>
</dbReference>
<feature type="transmembrane region" description="Helical" evidence="11">
    <location>
        <begin position="809"/>
        <end position="827"/>
    </location>
</feature>
<feature type="transmembrane region" description="Helical" evidence="11">
    <location>
        <begin position="738"/>
        <end position="757"/>
    </location>
</feature>
<dbReference type="Proteomes" id="UP000297475">
    <property type="component" value="Unassembled WGS sequence"/>
</dbReference>
<feature type="transmembrane region" description="Helical" evidence="11">
    <location>
        <begin position="847"/>
        <end position="866"/>
    </location>
</feature>
<dbReference type="SMART" id="SM00831">
    <property type="entry name" value="Cation_ATPase_N"/>
    <property type="match status" value="1"/>
</dbReference>
<dbReference type="InterPro" id="IPR008250">
    <property type="entry name" value="ATPase_P-typ_transduc_dom_A_sf"/>
</dbReference>
<keyword evidence="9 11" id="KW-1133">Transmembrane helix</keyword>
<evidence type="ECO:0000313" key="13">
    <source>
        <dbReference type="EMBL" id="TGG93331.1"/>
    </source>
</evidence>
<dbReference type="InterPro" id="IPR050510">
    <property type="entry name" value="Cation_transp_ATPase_P-type"/>
</dbReference>
<dbReference type="Pfam" id="PF00689">
    <property type="entry name" value="Cation_ATPase_C"/>
    <property type="match status" value="1"/>
</dbReference>
<gene>
    <name evidence="13" type="ORF">E4656_09760</name>
</gene>
<reference evidence="13 14" key="1">
    <citation type="submission" date="2019-04" db="EMBL/GenBank/DDBJ databases">
        <title>Natronospirillum operosus gen. nov., sp. nov., a haloalkaliphilic satellite isolated from decaying biomass of laboratory culture of cyanobacterium Geitlerinema sp. and proposal of Natronospirillaceae fam. nov. and Saccharospirillaceae fam. nov.</title>
        <authorList>
            <person name="Kevbrin V."/>
            <person name="Boltyanskaya Y."/>
            <person name="Koziaeva V."/>
            <person name="Grouzdev D.S."/>
            <person name="Park M."/>
            <person name="Cho J."/>
        </authorList>
    </citation>
    <scope>NUCLEOTIDE SEQUENCE [LARGE SCALE GENOMIC DNA]</scope>
    <source>
        <strain evidence="13 14">G-116</strain>
    </source>
</reference>
<dbReference type="InterPro" id="IPR018303">
    <property type="entry name" value="ATPase_P-typ_P_site"/>
</dbReference>
<comment type="similarity">
    <text evidence="2">Belongs to the cation transport ATPase (P-type) (TC 3.A.3) family. Type IIA subfamily.</text>
</comment>
<dbReference type="Pfam" id="PF08282">
    <property type="entry name" value="Hydrolase_3"/>
    <property type="match status" value="1"/>
</dbReference>
<comment type="subcellular location">
    <subcellularLocation>
        <location evidence="1">Cell membrane</location>
        <topology evidence="1">Multi-pass membrane protein</topology>
    </subcellularLocation>
</comment>
<dbReference type="Gene3D" id="2.70.150.10">
    <property type="entry name" value="Calcium-transporting ATPase, cytoplasmic transduction domain A"/>
    <property type="match status" value="1"/>
</dbReference>
<keyword evidence="6" id="KW-0547">Nucleotide-binding</keyword>
<sequence length="916" mass="99236">MQDLPKHLWHNLPEEDALAALKTDHHEGLSHDQVEERRRLFGANSISAQQGIHPFKRFLLQFHNPLIYILLVAVGVTFLLAEYIDSAVILAVVLANAIIGFVQEAKAEEAINSLKSMLSSEATVIRDGQRQTVQATELVPGDIVLLASGDKVPADMRLFKCRDLQVDESALTGESVAVQKERTQLEQDTVLADRINMAFAGTLATYGSGAGVVIATGDDTETGKIADMISQAVSLDTPLTQKIKAFSRILLIVILALAAITFGVGLLHGQTWVDTFIAAVALSVAAIPEGLPAVVTITLAIGVRRMALRNAIIRKLPAVETLGSTTIICSDKTGTLTENQMTVQKIMAGGRLYEVSGSGYQPEGELRTQDDHTLQPDTVPEPLHQCLLTGLLCNDSRVLEAEGQWHVEGDPTEGALITSAQKAGLDRSELERKHQRLDTIPFESDRQYMATLHRYTDDAHIMLIKGSLEQVLARCQDALDSAGKASALDSETITKTADQFADQGLRVLAFAARTVPTDTADLNSLEQTENEPVLTFLGLQAMIDPPREEAIQAVATCQKAGIDVKMITGDHALTARAIAGQIGIRNPDPEGGERQVLTGRQLEQMTDHELLDAAERVSVFARVAPEQKLKLVTALQAHRHVVAMTGDGVNDAPALKKADIGVAMGIAGTEVSKEAADMVLTDDNFATIEAAVEEGRTVFDNLVKFITWILPTNLGQGLVIMVAILISATLPVLPVQALWLNMTTAVFLGLMLAFEPREAGIMTRPPRSPDSPILSGEMIGRIVSVSTLLLIGAFSLFQWAQALGESNEVARTLAVTLFVVVQSVFLLNCRSLTVSLFRTPAFSNPWIWGGIATMLLVQLAYIYTPVMNTLFQSAPLTPLHWAIMLAYGALVLLLIEGEKALWRHHKNRNAESGKVE</sequence>
<dbReference type="RefSeq" id="WP_135483040.1">
    <property type="nucleotide sequence ID" value="NZ_SRMF01000003.1"/>
</dbReference>
<protein>
    <submittedName>
        <fullName evidence="13">Cation-transporting P-type ATPase</fullName>
    </submittedName>
</protein>
<evidence type="ECO:0000259" key="12">
    <source>
        <dbReference type="SMART" id="SM00831"/>
    </source>
</evidence>
<keyword evidence="10 11" id="KW-0472">Membrane</keyword>
<dbReference type="GO" id="GO:0005391">
    <property type="term" value="F:P-type sodium:potassium-exchanging transporter activity"/>
    <property type="evidence" value="ECO:0007669"/>
    <property type="project" value="TreeGrafter"/>
</dbReference>
<feature type="transmembrane region" description="Helical" evidence="11">
    <location>
        <begin position="249"/>
        <end position="269"/>
    </location>
</feature>
<dbReference type="SFLD" id="SFLDG00002">
    <property type="entry name" value="C1.7:_P-type_atpase_like"/>
    <property type="match status" value="1"/>
</dbReference>
<evidence type="ECO:0000256" key="11">
    <source>
        <dbReference type="SAM" id="Phobius"/>
    </source>
</evidence>
<dbReference type="GO" id="GO:0016887">
    <property type="term" value="F:ATP hydrolysis activity"/>
    <property type="evidence" value="ECO:0007669"/>
    <property type="project" value="InterPro"/>
</dbReference>
<evidence type="ECO:0000256" key="7">
    <source>
        <dbReference type="ARBA" id="ARBA00022840"/>
    </source>
</evidence>
<dbReference type="GO" id="GO:0005524">
    <property type="term" value="F:ATP binding"/>
    <property type="evidence" value="ECO:0007669"/>
    <property type="project" value="UniProtKB-KW"/>
</dbReference>
<dbReference type="SFLD" id="SFLDF00027">
    <property type="entry name" value="p-type_atpase"/>
    <property type="match status" value="1"/>
</dbReference>
<evidence type="ECO:0000256" key="9">
    <source>
        <dbReference type="ARBA" id="ARBA00022989"/>
    </source>
</evidence>
<feature type="transmembrane region" description="Helical" evidence="11">
    <location>
        <begin position="87"/>
        <end position="105"/>
    </location>
</feature>
<dbReference type="InterPro" id="IPR059000">
    <property type="entry name" value="ATPase_P-type_domA"/>
</dbReference>
<dbReference type="OrthoDB" id="9760364at2"/>
<dbReference type="NCBIfam" id="TIGR01494">
    <property type="entry name" value="ATPase_P-type"/>
    <property type="match status" value="3"/>
</dbReference>
<dbReference type="SFLD" id="SFLDS00003">
    <property type="entry name" value="Haloacid_Dehalogenase"/>
    <property type="match status" value="1"/>
</dbReference>
<dbReference type="PROSITE" id="PS00154">
    <property type="entry name" value="ATPASE_E1_E2"/>
    <property type="match status" value="1"/>
</dbReference>
<proteinExistence type="inferred from homology"/>
<evidence type="ECO:0000256" key="8">
    <source>
        <dbReference type="ARBA" id="ARBA00022967"/>
    </source>
</evidence>
<keyword evidence="8" id="KW-1278">Translocase</keyword>
<evidence type="ECO:0000256" key="6">
    <source>
        <dbReference type="ARBA" id="ARBA00022741"/>
    </source>
</evidence>
<dbReference type="GO" id="GO:1902600">
    <property type="term" value="P:proton transmembrane transport"/>
    <property type="evidence" value="ECO:0007669"/>
    <property type="project" value="TreeGrafter"/>
</dbReference>
<dbReference type="Gene3D" id="1.20.1110.10">
    <property type="entry name" value="Calcium-transporting ATPase, transmembrane domain"/>
    <property type="match status" value="1"/>
</dbReference>
<dbReference type="FunFam" id="2.70.150.10:FF:000016">
    <property type="entry name" value="Calcium-transporting P-type ATPase putative"/>
    <property type="match status" value="1"/>
</dbReference>
<feature type="transmembrane region" description="Helical" evidence="11">
    <location>
        <begin position="878"/>
        <end position="895"/>
    </location>
</feature>
<dbReference type="GO" id="GO:0006883">
    <property type="term" value="P:intracellular sodium ion homeostasis"/>
    <property type="evidence" value="ECO:0007669"/>
    <property type="project" value="TreeGrafter"/>
</dbReference>
<dbReference type="GO" id="GO:0030007">
    <property type="term" value="P:intracellular potassium ion homeostasis"/>
    <property type="evidence" value="ECO:0007669"/>
    <property type="project" value="TreeGrafter"/>
</dbReference>
<dbReference type="SUPFAM" id="SSF81660">
    <property type="entry name" value="Metal cation-transporting ATPase, ATP-binding domain N"/>
    <property type="match status" value="1"/>
</dbReference>
<feature type="transmembrane region" description="Helical" evidence="11">
    <location>
        <begin position="705"/>
        <end position="726"/>
    </location>
</feature>
<dbReference type="GO" id="GO:0046872">
    <property type="term" value="F:metal ion binding"/>
    <property type="evidence" value="ECO:0007669"/>
    <property type="project" value="UniProtKB-KW"/>
</dbReference>
<dbReference type="Gene3D" id="3.40.1110.10">
    <property type="entry name" value="Calcium-transporting ATPase, cytoplasmic domain N"/>
    <property type="match status" value="1"/>
</dbReference>
<dbReference type="CDD" id="cd02080">
    <property type="entry name" value="P-type_ATPase_cation"/>
    <property type="match status" value="1"/>
</dbReference>
<dbReference type="Pfam" id="PF13246">
    <property type="entry name" value="Cation_ATPase"/>
    <property type="match status" value="1"/>
</dbReference>
<evidence type="ECO:0000256" key="2">
    <source>
        <dbReference type="ARBA" id="ARBA00005675"/>
    </source>
</evidence>
<dbReference type="SUPFAM" id="SSF56784">
    <property type="entry name" value="HAD-like"/>
    <property type="match status" value="1"/>
</dbReference>
<evidence type="ECO:0000256" key="1">
    <source>
        <dbReference type="ARBA" id="ARBA00004651"/>
    </source>
</evidence>
<feature type="transmembrane region" description="Helical" evidence="11">
    <location>
        <begin position="65"/>
        <end position="81"/>
    </location>
</feature>
<evidence type="ECO:0000256" key="10">
    <source>
        <dbReference type="ARBA" id="ARBA00023136"/>
    </source>
</evidence>
<keyword evidence="7" id="KW-0067">ATP-binding</keyword>
<name>A0A4Z0WEH2_9GAMM</name>
<dbReference type="PANTHER" id="PTHR43294:SF20">
    <property type="entry name" value="P-TYPE ATPASE"/>
    <property type="match status" value="1"/>
</dbReference>
<evidence type="ECO:0000256" key="3">
    <source>
        <dbReference type="ARBA" id="ARBA00022475"/>
    </source>
</evidence>
<dbReference type="Pfam" id="PF00122">
    <property type="entry name" value="E1-E2_ATPase"/>
    <property type="match status" value="1"/>
</dbReference>
<dbReference type="PRINTS" id="PR00119">
    <property type="entry name" value="CATATPASE"/>
</dbReference>
<dbReference type="FunFam" id="3.40.50.1000:FF:000028">
    <property type="entry name" value="Calcium-transporting P-type ATPase, putative"/>
    <property type="match status" value="1"/>
</dbReference>
<dbReference type="InterPro" id="IPR044492">
    <property type="entry name" value="P_typ_ATPase_HD_dom"/>
</dbReference>
<dbReference type="PRINTS" id="PR00120">
    <property type="entry name" value="HATPASE"/>
</dbReference>